<protein>
    <submittedName>
        <fullName evidence="2">Uncharacterized protein</fullName>
    </submittedName>
</protein>
<evidence type="ECO:0000313" key="3">
    <source>
        <dbReference type="Proteomes" id="UP000233020"/>
    </source>
</evidence>
<reference evidence="2" key="2">
    <citation type="submission" date="2025-09" db="UniProtKB">
        <authorList>
            <consortium name="Ensembl"/>
        </authorList>
    </citation>
    <scope>IDENTIFICATION</scope>
</reference>
<feature type="compositionally biased region" description="Basic and acidic residues" evidence="1">
    <location>
        <begin position="15"/>
        <end position="24"/>
    </location>
</feature>
<sequence>MGPLSARLLMQRGRPKSDRLGKIRSLDGGEPGVVACACSPSYSVGR</sequence>
<dbReference type="Ensembl" id="ENSANAT00000034109.1">
    <property type="protein sequence ID" value="ENSANAP00000016263.1"/>
    <property type="gene ID" value="ENSANAG00000026009.1"/>
</dbReference>
<dbReference type="STRING" id="37293.ENSANAP00000016263"/>
<organism evidence="2 3">
    <name type="scientific">Aotus nancymaae</name>
    <name type="common">Ma's night monkey</name>
    <dbReference type="NCBI Taxonomy" id="37293"/>
    <lineage>
        <taxon>Eukaryota</taxon>
        <taxon>Metazoa</taxon>
        <taxon>Chordata</taxon>
        <taxon>Craniata</taxon>
        <taxon>Vertebrata</taxon>
        <taxon>Euteleostomi</taxon>
        <taxon>Mammalia</taxon>
        <taxon>Eutheria</taxon>
        <taxon>Euarchontoglires</taxon>
        <taxon>Primates</taxon>
        <taxon>Haplorrhini</taxon>
        <taxon>Platyrrhini</taxon>
        <taxon>Aotidae</taxon>
        <taxon>Aotus</taxon>
    </lineage>
</organism>
<reference evidence="2" key="1">
    <citation type="submission" date="2025-08" db="UniProtKB">
        <authorList>
            <consortium name="Ensembl"/>
        </authorList>
    </citation>
    <scope>IDENTIFICATION</scope>
</reference>
<accession>A0A2K5D5R7</accession>
<evidence type="ECO:0000256" key="1">
    <source>
        <dbReference type="SAM" id="MobiDB-lite"/>
    </source>
</evidence>
<evidence type="ECO:0000313" key="2">
    <source>
        <dbReference type="Ensembl" id="ENSANAP00000016263.1"/>
    </source>
</evidence>
<feature type="region of interest" description="Disordered" evidence="1">
    <location>
        <begin position="1"/>
        <end position="24"/>
    </location>
</feature>
<proteinExistence type="predicted"/>
<dbReference type="Proteomes" id="UP000233020">
    <property type="component" value="Unplaced"/>
</dbReference>
<name>A0A2K5D5R7_AOTNA</name>
<dbReference type="AlphaFoldDB" id="A0A2K5D5R7"/>
<keyword evidence="3" id="KW-1185">Reference proteome</keyword>